<keyword evidence="7" id="KW-0460">Magnesium</keyword>
<keyword evidence="3 7" id="KW-0547">Nucleotide-binding</keyword>
<dbReference type="Pfam" id="PF10396">
    <property type="entry name" value="TrmE_N"/>
    <property type="match status" value="1"/>
</dbReference>
<keyword evidence="5 7" id="KW-0630">Potassium</keyword>
<keyword evidence="7" id="KW-0963">Cytoplasm</keyword>
<dbReference type="AlphaFoldDB" id="A0A0E9MQP4"/>
<feature type="binding site" evidence="7">
    <location>
        <position position="241"/>
    </location>
    <ligand>
        <name>K(+)</name>
        <dbReference type="ChEBI" id="CHEBI:29103"/>
    </ligand>
</feature>
<dbReference type="InterPro" id="IPR005225">
    <property type="entry name" value="Small_GTP-bd"/>
</dbReference>
<dbReference type="Gene3D" id="1.20.120.430">
    <property type="entry name" value="tRNA modification GTPase MnmE domain 2"/>
    <property type="match status" value="1"/>
</dbReference>
<reference evidence="9 10" key="1">
    <citation type="submission" date="2015-04" db="EMBL/GenBank/DDBJ databases">
        <title>Whole genome shotgun sequence of Sphingomonas changbaiensis NBRC 104936.</title>
        <authorList>
            <person name="Katano-Makiyama Y."/>
            <person name="Hosoyama A."/>
            <person name="Hashimoto M."/>
            <person name="Noguchi M."/>
            <person name="Tsuchikane K."/>
            <person name="Ohji S."/>
            <person name="Yamazoe A."/>
            <person name="Ichikawa N."/>
            <person name="Kimura A."/>
            <person name="Fujita N."/>
        </authorList>
    </citation>
    <scope>NUCLEOTIDE SEQUENCE [LARGE SCALE GENOMIC DNA]</scope>
    <source>
        <strain evidence="9 10">NBRC 104936</strain>
    </source>
</reference>
<dbReference type="GO" id="GO:0002098">
    <property type="term" value="P:tRNA wobble uridine modification"/>
    <property type="evidence" value="ECO:0007669"/>
    <property type="project" value="TreeGrafter"/>
</dbReference>
<feature type="binding site" evidence="7">
    <location>
        <position position="21"/>
    </location>
    <ligand>
        <name>(6S)-5-formyl-5,6,7,8-tetrahydrofolate</name>
        <dbReference type="ChEBI" id="CHEBI:57457"/>
    </ligand>
</feature>
<dbReference type="FunFam" id="3.30.1360.120:FF:000007">
    <property type="entry name" value="tRNA modification GTPase GTPBP3, mitochondrial"/>
    <property type="match status" value="1"/>
</dbReference>
<dbReference type="Gene3D" id="3.40.50.300">
    <property type="entry name" value="P-loop containing nucleotide triphosphate hydrolases"/>
    <property type="match status" value="1"/>
</dbReference>
<dbReference type="InterPro" id="IPR018948">
    <property type="entry name" value="GTP-bd_TrmE_N"/>
</dbReference>
<comment type="caution">
    <text evidence="7">Lacks conserved residue(s) required for the propagation of feature annotation.</text>
</comment>
<dbReference type="GO" id="GO:0005737">
    <property type="term" value="C:cytoplasm"/>
    <property type="evidence" value="ECO:0007669"/>
    <property type="project" value="UniProtKB-SubCell"/>
</dbReference>
<dbReference type="GO" id="GO:0005525">
    <property type="term" value="F:GTP binding"/>
    <property type="evidence" value="ECO:0007669"/>
    <property type="project" value="UniProtKB-UniRule"/>
</dbReference>
<feature type="binding site" evidence="7">
    <location>
        <begin position="266"/>
        <end position="269"/>
    </location>
    <ligand>
        <name>GTP</name>
        <dbReference type="ChEBI" id="CHEBI:37565"/>
    </ligand>
</feature>
<protein>
    <recommendedName>
        <fullName evidence="7">tRNA modification GTPase MnmE</fullName>
        <ecNumber evidence="7">3.6.-.-</ecNumber>
    </recommendedName>
</protein>
<dbReference type="PANTHER" id="PTHR42714">
    <property type="entry name" value="TRNA MODIFICATION GTPASE GTPBP3"/>
    <property type="match status" value="1"/>
</dbReference>
<dbReference type="Pfam" id="PF01926">
    <property type="entry name" value="MMR_HSR1"/>
    <property type="match status" value="1"/>
</dbReference>
<evidence type="ECO:0000256" key="6">
    <source>
        <dbReference type="ARBA" id="ARBA00023134"/>
    </source>
</evidence>
<name>A0A0E9MQP4_9SPHN</name>
<comment type="subcellular location">
    <subcellularLocation>
        <location evidence="7">Cytoplasm</location>
    </subcellularLocation>
</comment>
<dbReference type="SUPFAM" id="SSF52540">
    <property type="entry name" value="P-loop containing nucleoside triphosphate hydrolases"/>
    <property type="match status" value="1"/>
</dbReference>
<dbReference type="RefSeq" id="WP_046348882.1">
    <property type="nucleotide sequence ID" value="NZ_BBWU01000042.1"/>
</dbReference>
<keyword evidence="10" id="KW-1185">Reference proteome</keyword>
<dbReference type="CDD" id="cd04164">
    <property type="entry name" value="trmE"/>
    <property type="match status" value="1"/>
</dbReference>
<accession>A0A0E9MQP4</accession>
<comment type="cofactor">
    <cofactor evidence="7">
        <name>K(+)</name>
        <dbReference type="ChEBI" id="CHEBI:29103"/>
    </cofactor>
    <text evidence="7">Binds 1 potassium ion per subunit.</text>
</comment>
<feature type="binding site" evidence="7">
    <location>
        <position position="226"/>
    </location>
    <ligand>
        <name>Mg(2+)</name>
        <dbReference type="ChEBI" id="CHEBI:18420"/>
    </ligand>
</feature>
<evidence type="ECO:0000256" key="4">
    <source>
        <dbReference type="ARBA" id="ARBA00022801"/>
    </source>
</evidence>
<dbReference type="InterPro" id="IPR031168">
    <property type="entry name" value="G_TrmE"/>
</dbReference>
<evidence type="ECO:0000259" key="8">
    <source>
        <dbReference type="PROSITE" id="PS51709"/>
    </source>
</evidence>
<dbReference type="InterPro" id="IPR004520">
    <property type="entry name" value="GTPase_MnmE"/>
</dbReference>
<comment type="subunit">
    <text evidence="7">Homodimer. Heterotetramer of two MnmE and two MnmG subunits.</text>
</comment>
<dbReference type="STRING" id="1219043.SCH01S_42_01360"/>
<feature type="binding site" evidence="7">
    <location>
        <begin position="222"/>
        <end position="227"/>
    </location>
    <ligand>
        <name>GTP</name>
        <dbReference type="ChEBI" id="CHEBI:37565"/>
    </ligand>
</feature>
<feature type="binding site" evidence="7">
    <location>
        <position position="247"/>
    </location>
    <ligand>
        <name>Mg(2+)</name>
        <dbReference type="ChEBI" id="CHEBI:18420"/>
    </ligand>
</feature>
<evidence type="ECO:0000256" key="3">
    <source>
        <dbReference type="ARBA" id="ARBA00022741"/>
    </source>
</evidence>
<comment type="function">
    <text evidence="7">Exhibits a very high intrinsic GTPase hydrolysis rate. Involved in the addition of a carboxymethylaminomethyl (cmnm) group at the wobble position (U34) of certain tRNAs, forming tRNA-cmnm(5)s(2)U34.</text>
</comment>
<keyword evidence="4 7" id="KW-0378">Hydrolase</keyword>
<dbReference type="PROSITE" id="PS51709">
    <property type="entry name" value="G_TRME"/>
    <property type="match status" value="1"/>
</dbReference>
<dbReference type="HAMAP" id="MF_00379">
    <property type="entry name" value="GTPase_MnmE"/>
    <property type="match status" value="1"/>
</dbReference>
<feature type="binding site" evidence="7">
    <location>
        <position position="243"/>
    </location>
    <ligand>
        <name>K(+)</name>
        <dbReference type="ChEBI" id="CHEBI:29103"/>
    </ligand>
</feature>
<evidence type="ECO:0000313" key="9">
    <source>
        <dbReference type="EMBL" id="GAO40092.1"/>
    </source>
</evidence>
<dbReference type="InterPro" id="IPR027417">
    <property type="entry name" value="P-loop_NTPase"/>
</dbReference>
<feature type="binding site" evidence="7">
    <location>
        <position position="79"/>
    </location>
    <ligand>
        <name>(6S)-5-formyl-5,6,7,8-tetrahydrofolate</name>
        <dbReference type="ChEBI" id="CHEBI:57457"/>
    </ligand>
</feature>
<dbReference type="NCBIfam" id="NF003661">
    <property type="entry name" value="PRK05291.1-3"/>
    <property type="match status" value="1"/>
</dbReference>
<feature type="binding site" evidence="7">
    <location>
        <position position="246"/>
    </location>
    <ligand>
        <name>K(+)</name>
        <dbReference type="ChEBI" id="CHEBI:29103"/>
    </ligand>
</feature>
<keyword evidence="6 7" id="KW-0342">GTP-binding</keyword>
<dbReference type="OrthoDB" id="9805918at2"/>
<dbReference type="EC" id="3.6.-.-" evidence="7"/>
<dbReference type="GO" id="GO:0030488">
    <property type="term" value="P:tRNA methylation"/>
    <property type="evidence" value="ECO:0007669"/>
    <property type="project" value="TreeGrafter"/>
</dbReference>
<gene>
    <name evidence="7 9" type="primary">mnmE</name>
    <name evidence="7" type="synonym">trmE</name>
    <name evidence="9" type="ORF">SCH01S_42_01360</name>
</gene>
<dbReference type="PANTHER" id="PTHR42714:SF2">
    <property type="entry name" value="TRNA MODIFICATION GTPASE GTPBP3, MITOCHONDRIAL"/>
    <property type="match status" value="1"/>
</dbReference>
<dbReference type="NCBIfam" id="TIGR00231">
    <property type="entry name" value="small_GTP"/>
    <property type="match status" value="1"/>
</dbReference>
<proteinExistence type="inferred from homology"/>
<feature type="binding site" evidence="7">
    <location>
        <begin position="241"/>
        <end position="247"/>
    </location>
    <ligand>
        <name>GTP</name>
        <dbReference type="ChEBI" id="CHEBI:37565"/>
    </ligand>
</feature>
<dbReference type="Pfam" id="PF12631">
    <property type="entry name" value="MnmE_helical"/>
    <property type="match status" value="1"/>
</dbReference>
<comment type="similarity">
    <text evidence="1 7">Belongs to the TRAFAC class TrmE-Era-EngA-EngB-Septin-like GTPase superfamily. TrmE GTPase family.</text>
</comment>
<evidence type="ECO:0000256" key="7">
    <source>
        <dbReference type="HAMAP-Rule" id="MF_00379"/>
    </source>
</evidence>
<keyword evidence="7" id="KW-0479">Metal-binding</keyword>
<evidence type="ECO:0000256" key="1">
    <source>
        <dbReference type="ARBA" id="ARBA00011043"/>
    </source>
</evidence>
<feature type="binding site" evidence="7">
    <location>
        <position position="119"/>
    </location>
    <ligand>
        <name>(6S)-5-formyl-5,6,7,8-tetrahydrofolate</name>
        <dbReference type="ChEBI" id="CHEBI:57457"/>
    </ligand>
</feature>
<organism evidence="9 10">
    <name type="scientific">Sphingomonas changbaiensis NBRC 104936</name>
    <dbReference type="NCBI Taxonomy" id="1219043"/>
    <lineage>
        <taxon>Bacteria</taxon>
        <taxon>Pseudomonadati</taxon>
        <taxon>Pseudomonadota</taxon>
        <taxon>Alphaproteobacteria</taxon>
        <taxon>Sphingomonadales</taxon>
        <taxon>Sphingomonadaceae</taxon>
        <taxon>Sphingomonas</taxon>
    </lineage>
</organism>
<dbReference type="GO" id="GO:0046872">
    <property type="term" value="F:metal ion binding"/>
    <property type="evidence" value="ECO:0007669"/>
    <property type="project" value="UniProtKB-KW"/>
</dbReference>
<dbReference type="Gene3D" id="3.30.1360.120">
    <property type="entry name" value="Probable tRNA modification gtpase trme, domain 1"/>
    <property type="match status" value="1"/>
</dbReference>
<evidence type="ECO:0000256" key="5">
    <source>
        <dbReference type="ARBA" id="ARBA00022958"/>
    </source>
</evidence>
<feature type="binding site" evidence="7">
    <location>
        <position position="222"/>
    </location>
    <ligand>
        <name>K(+)</name>
        <dbReference type="ChEBI" id="CHEBI:29103"/>
    </ligand>
</feature>
<evidence type="ECO:0000313" key="10">
    <source>
        <dbReference type="Proteomes" id="UP000033202"/>
    </source>
</evidence>
<comment type="caution">
    <text evidence="9">The sequence shown here is derived from an EMBL/GenBank/DDBJ whole genome shotgun (WGS) entry which is preliminary data.</text>
</comment>
<sequence>MTDTIFALSSGAPPAAIAVVRVSGPQAHALLERMAGPLPEERTLSLRSLHVWHSGELLDRALVAWFAAERSVTGEPLVELHLHGGRATVDAVEAVLASVPGVRRARAGEFTWRAFENGRLDLVQVESLSDLLRAETEAQRRAALAEGGLSGKVEQWRQQLLQLSALAEAALDQSDEDDVPADRARIDAVAADLIAGIGQLLARPGAERLFDGARVVFAGPPNAGKSTLINALAGREVAITSAIAGTTRDVIEAPVRIGGVAFVLTDTAGLRQGSGDEIERIGIDRAQRRIDEADLVVWMDERAEPDVADEKLIRIFPRADEPGRSDAAPGMRVSAVTGEGLADLADMLVERARTLLPREGEVALTRRQREHLAHCHAALVAFAAEPDELIAAEQLRLARQAIDELTGRAGAEEMLDALFGTFCIGK</sequence>
<dbReference type="EMBL" id="BBWU01000042">
    <property type="protein sequence ID" value="GAO40092.1"/>
    <property type="molecule type" value="Genomic_DNA"/>
</dbReference>
<dbReference type="InterPro" id="IPR027368">
    <property type="entry name" value="MnmE_dom2"/>
</dbReference>
<dbReference type="GO" id="GO:0003924">
    <property type="term" value="F:GTPase activity"/>
    <property type="evidence" value="ECO:0007669"/>
    <property type="project" value="UniProtKB-UniRule"/>
</dbReference>
<dbReference type="InterPro" id="IPR006073">
    <property type="entry name" value="GTP-bd"/>
</dbReference>
<feature type="binding site" evidence="7">
    <location>
        <position position="426"/>
    </location>
    <ligand>
        <name>(6S)-5-formyl-5,6,7,8-tetrahydrofolate</name>
        <dbReference type="ChEBI" id="CHEBI:57457"/>
    </ligand>
</feature>
<evidence type="ECO:0000256" key="2">
    <source>
        <dbReference type="ARBA" id="ARBA00022694"/>
    </source>
</evidence>
<dbReference type="Proteomes" id="UP000033202">
    <property type="component" value="Unassembled WGS sequence"/>
</dbReference>
<feature type="domain" description="TrmE-type G" evidence="8">
    <location>
        <begin position="212"/>
        <end position="353"/>
    </location>
</feature>
<dbReference type="InterPro" id="IPR025867">
    <property type="entry name" value="MnmE_helical"/>
</dbReference>
<dbReference type="InterPro" id="IPR027266">
    <property type="entry name" value="TrmE/GcvT-like"/>
</dbReference>
<dbReference type="CDD" id="cd14858">
    <property type="entry name" value="TrmE_N"/>
    <property type="match status" value="1"/>
</dbReference>
<keyword evidence="2 7" id="KW-0819">tRNA processing</keyword>